<feature type="transmembrane region" description="Helical" evidence="1">
    <location>
        <begin position="163"/>
        <end position="179"/>
    </location>
</feature>
<keyword evidence="1" id="KW-1133">Transmembrane helix</keyword>
<dbReference type="EMBL" id="JACBYF010000008">
    <property type="protein sequence ID" value="NYS47524.1"/>
    <property type="molecule type" value="Genomic_DNA"/>
</dbReference>
<keyword evidence="1" id="KW-0812">Transmembrane</keyword>
<sequence length="407" mass="48646">MLFFLFFLFFLLFPVLYFIPGFLALLYKNKNYIIFVLLISVSISVPILRFYLYLTDDASRHFYAAFRFSLYNNFYDIWDFVKSNNNGLSYDYYNYPIYTFILYLFSGSYNYSLISFIFSILVYFCFIYPLVDLYNKSHLNKYVYGLGLLAIIFSNNFRYTTSGMRYCAIVAIIFLLIYLDSKNNFNNKKFIPLYFIPVLIHQSAILYFILRLFYSILKKNNIMIFLLIILSYPLIINGLYIIDDFVNIAYLEKIIDKISVYESNDAYAEFFTFTLKARIYLSIILSILYIKIYYSFGRFYVGENKSFIDFTLYVTLLNISMIPYQNLIDRNVFLLIPCIILSMLLIIKEPNFNKYNNRIVIYIVFFVLLLTGIVYNRNYPFALLDYNKYELITSNLIDYFTNLPIYI</sequence>
<feature type="transmembrane region" description="Helical" evidence="1">
    <location>
        <begin position="191"/>
        <end position="210"/>
    </location>
</feature>
<feature type="transmembrane region" description="Helical" evidence="1">
    <location>
        <begin position="330"/>
        <end position="347"/>
    </location>
</feature>
<evidence type="ECO:0000313" key="3">
    <source>
        <dbReference type="Proteomes" id="UP000531840"/>
    </source>
</evidence>
<feature type="transmembrane region" description="Helical" evidence="1">
    <location>
        <begin position="277"/>
        <end position="294"/>
    </location>
</feature>
<feature type="transmembrane region" description="Helical" evidence="1">
    <location>
        <begin position="306"/>
        <end position="324"/>
    </location>
</feature>
<keyword evidence="3" id="KW-1185">Reference proteome</keyword>
<evidence type="ECO:0000256" key="1">
    <source>
        <dbReference type="SAM" id="Phobius"/>
    </source>
</evidence>
<dbReference type="RefSeq" id="WP_179941313.1">
    <property type="nucleotide sequence ID" value="NZ_JACBYF010000008.1"/>
</dbReference>
<feature type="transmembrane region" description="Helical" evidence="1">
    <location>
        <begin position="33"/>
        <end position="54"/>
    </location>
</feature>
<name>A0ABX2SZ32_9BACL</name>
<comment type="caution">
    <text evidence="2">The sequence shown here is derived from an EMBL/GenBank/DDBJ whole genome shotgun (WGS) entry which is preliminary data.</text>
</comment>
<accession>A0ABX2SZ32</accession>
<reference evidence="2 3" key="1">
    <citation type="submission" date="2020-07" db="EMBL/GenBank/DDBJ databases">
        <title>MOT database genomes.</title>
        <authorList>
            <person name="Joseph S."/>
            <person name="Aduse-Opoku J."/>
            <person name="Hashim A."/>
            <person name="Wade W."/>
            <person name="Curtis M."/>
        </authorList>
    </citation>
    <scope>NUCLEOTIDE SEQUENCE [LARGE SCALE GENOMIC DNA]</scope>
    <source>
        <strain evidence="2 3">CIP 106318</strain>
    </source>
</reference>
<feature type="transmembrane region" description="Helical" evidence="1">
    <location>
        <begin position="109"/>
        <end position="131"/>
    </location>
</feature>
<protein>
    <submittedName>
        <fullName evidence="2">EpsG family protein</fullName>
    </submittedName>
</protein>
<dbReference type="Proteomes" id="UP000531840">
    <property type="component" value="Unassembled WGS sequence"/>
</dbReference>
<evidence type="ECO:0000313" key="2">
    <source>
        <dbReference type="EMBL" id="NYS47524.1"/>
    </source>
</evidence>
<gene>
    <name evidence="2" type="ORF">HZY85_04850</name>
</gene>
<feature type="transmembrane region" description="Helical" evidence="1">
    <location>
        <begin position="6"/>
        <end position="26"/>
    </location>
</feature>
<feature type="transmembrane region" description="Helical" evidence="1">
    <location>
        <begin position="359"/>
        <end position="376"/>
    </location>
</feature>
<feature type="transmembrane region" description="Helical" evidence="1">
    <location>
        <begin position="222"/>
        <end position="242"/>
    </location>
</feature>
<proteinExistence type="predicted"/>
<organism evidence="2 3">
    <name type="scientific">Gemelliphila palaticanis</name>
    <dbReference type="NCBI Taxonomy" id="81950"/>
    <lineage>
        <taxon>Bacteria</taxon>
        <taxon>Bacillati</taxon>
        <taxon>Bacillota</taxon>
        <taxon>Bacilli</taxon>
        <taxon>Bacillales</taxon>
        <taxon>Gemellaceae</taxon>
        <taxon>Gemelliphila</taxon>
    </lineage>
</organism>
<keyword evidence="1" id="KW-0472">Membrane</keyword>